<feature type="compositionally biased region" description="Low complexity" evidence="2">
    <location>
        <begin position="105"/>
        <end position="114"/>
    </location>
</feature>
<reference evidence="5" key="1">
    <citation type="submission" date="2020-09" db="EMBL/GenBank/DDBJ databases">
        <title>Secondary metabolite and genome analysis of marine Streptomyces chumphonensis KK1-2T.</title>
        <authorList>
            <person name="Phongsopitanun W."/>
            <person name="Kanchanasin P."/>
            <person name="Pittayakhajonwut P."/>
            <person name="Suwanborirux K."/>
            <person name="Tanasupawat S."/>
        </authorList>
    </citation>
    <scope>NUCLEOTIDE SEQUENCE</scope>
    <source>
        <strain evidence="5">KK1-2</strain>
    </source>
</reference>
<dbReference type="Pfam" id="PF02607">
    <property type="entry name" value="B12-binding_2"/>
    <property type="match status" value="1"/>
</dbReference>
<dbReference type="Proteomes" id="UP000632289">
    <property type="component" value="Unassembled WGS sequence"/>
</dbReference>
<dbReference type="Gene3D" id="1.10.1240.10">
    <property type="entry name" value="Methionine synthase domain"/>
    <property type="match status" value="1"/>
</dbReference>
<dbReference type="GO" id="GO:0046872">
    <property type="term" value="F:metal ion binding"/>
    <property type="evidence" value="ECO:0007669"/>
    <property type="project" value="InterPro"/>
</dbReference>
<dbReference type="InterPro" id="IPR009061">
    <property type="entry name" value="DNA-bd_dom_put_sf"/>
</dbReference>
<dbReference type="PANTHER" id="PTHR30204:SF97">
    <property type="entry name" value="MERR FAMILY REGULATORY PROTEIN"/>
    <property type="match status" value="1"/>
</dbReference>
<dbReference type="SUPFAM" id="SSF46955">
    <property type="entry name" value="Putative DNA-binding domain"/>
    <property type="match status" value="1"/>
</dbReference>
<evidence type="ECO:0000256" key="1">
    <source>
        <dbReference type="ARBA" id="ARBA00023125"/>
    </source>
</evidence>
<proteinExistence type="predicted"/>
<dbReference type="InterPro" id="IPR003759">
    <property type="entry name" value="Cbl-bd_cap"/>
</dbReference>
<organism evidence="5 6">
    <name type="scientific">Streptomyces chumphonensis</name>
    <dbReference type="NCBI Taxonomy" id="1214925"/>
    <lineage>
        <taxon>Bacteria</taxon>
        <taxon>Bacillati</taxon>
        <taxon>Actinomycetota</taxon>
        <taxon>Actinomycetes</taxon>
        <taxon>Kitasatosporales</taxon>
        <taxon>Streptomycetaceae</taxon>
        <taxon>Streptomyces</taxon>
    </lineage>
</organism>
<dbReference type="InterPro" id="IPR036594">
    <property type="entry name" value="Meth_synthase_dom"/>
</dbReference>
<dbReference type="PROSITE" id="PS51332">
    <property type="entry name" value="B12_BINDING"/>
    <property type="match status" value="1"/>
</dbReference>
<dbReference type="SMART" id="SM00422">
    <property type="entry name" value="HTH_MERR"/>
    <property type="match status" value="1"/>
</dbReference>
<dbReference type="SUPFAM" id="SSF52242">
    <property type="entry name" value="Cobalamin (vitamin B12)-binding domain"/>
    <property type="match status" value="1"/>
</dbReference>
<evidence type="ECO:0000256" key="2">
    <source>
        <dbReference type="SAM" id="MobiDB-lite"/>
    </source>
</evidence>
<dbReference type="InterPro" id="IPR000551">
    <property type="entry name" value="MerR-type_HTH_dom"/>
</dbReference>
<evidence type="ECO:0000259" key="3">
    <source>
        <dbReference type="PROSITE" id="PS50937"/>
    </source>
</evidence>
<evidence type="ECO:0000259" key="4">
    <source>
        <dbReference type="PROSITE" id="PS51332"/>
    </source>
</evidence>
<gene>
    <name evidence="5" type="ORF">IF129_23430</name>
</gene>
<keyword evidence="6" id="KW-1185">Reference proteome</keyword>
<dbReference type="AlphaFoldDB" id="A0A927F2V3"/>
<dbReference type="PROSITE" id="PS50937">
    <property type="entry name" value="HTH_MERR_2"/>
    <property type="match status" value="1"/>
</dbReference>
<dbReference type="InterPro" id="IPR036724">
    <property type="entry name" value="Cobalamin-bd_sf"/>
</dbReference>
<feature type="region of interest" description="Disordered" evidence="2">
    <location>
        <begin position="91"/>
        <end position="123"/>
    </location>
</feature>
<dbReference type="GO" id="GO:0003700">
    <property type="term" value="F:DNA-binding transcription factor activity"/>
    <property type="evidence" value="ECO:0007669"/>
    <property type="project" value="InterPro"/>
</dbReference>
<dbReference type="GO" id="GO:0003677">
    <property type="term" value="F:DNA binding"/>
    <property type="evidence" value="ECO:0007669"/>
    <property type="project" value="UniProtKB-KW"/>
</dbReference>
<name>A0A927F2V3_9ACTN</name>
<dbReference type="Pfam" id="PF13411">
    <property type="entry name" value="MerR_1"/>
    <property type="match status" value="1"/>
</dbReference>
<dbReference type="InterPro" id="IPR047057">
    <property type="entry name" value="MerR_fam"/>
</dbReference>
<comment type="caution">
    <text evidence="5">The sequence shown here is derived from an EMBL/GenBank/DDBJ whole genome shotgun (WGS) entry which is preliminary data.</text>
</comment>
<dbReference type="EMBL" id="JACXYU010000017">
    <property type="protein sequence ID" value="MBD3934503.1"/>
    <property type="molecule type" value="Genomic_DNA"/>
</dbReference>
<protein>
    <submittedName>
        <fullName evidence="5">MerR family transcriptional regulator</fullName>
    </submittedName>
</protein>
<evidence type="ECO:0000313" key="6">
    <source>
        <dbReference type="Proteomes" id="UP000632289"/>
    </source>
</evidence>
<accession>A0A927F2V3</accession>
<dbReference type="GO" id="GO:0031419">
    <property type="term" value="F:cobalamin binding"/>
    <property type="evidence" value="ECO:0007669"/>
    <property type="project" value="InterPro"/>
</dbReference>
<feature type="domain" description="B12-binding" evidence="4">
    <location>
        <begin position="222"/>
        <end position="346"/>
    </location>
</feature>
<evidence type="ECO:0000313" key="5">
    <source>
        <dbReference type="EMBL" id="MBD3934503.1"/>
    </source>
</evidence>
<sequence>MAGMDTPQATAGLTTGAVSRRLGVSPTTLRSWDRRYGVGPTARAEGRHRRWTPDDVRMLEEMCRLTATGLAPAEAAAAALRGARPPDVPAVAAPDAAGAEGAGADGSRAGAARPGAGGGLPLGGGVRPECRGLARAAMRLDARAVEQALSAAIAAYGLVEAWDEVMMPALRAVGRKWASEGDRYVEVEHLLSWHVSATLRAASVTGVPAGHAGQHDGGRADAPPVVLACMPGELHALPLEALAAACAPLGVPLLMLGAAVPAPAVEETVRRTGPTAVVLWSQSRSTSSRAFAEHLARTAWGVRGARVRPAVLTAGPGWAGAPAAHAHRPRGLAEALALLKSLVPAT</sequence>
<dbReference type="Gene3D" id="3.40.50.280">
    <property type="entry name" value="Cobalamin-binding domain"/>
    <property type="match status" value="1"/>
</dbReference>
<dbReference type="Gene3D" id="1.10.1660.10">
    <property type="match status" value="1"/>
</dbReference>
<dbReference type="PANTHER" id="PTHR30204">
    <property type="entry name" value="REDOX-CYCLING DRUG-SENSING TRANSCRIPTIONAL ACTIVATOR SOXR"/>
    <property type="match status" value="1"/>
</dbReference>
<keyword evidence="1" id="KW-0238">DNA-binding</keyword>
<feature type="domain" description="HTH merR-type" evidence="3">
    <location>
        <begin position="12"/>
        <end position="81"/>
    </location>
</feature>
<dbReference type="InterPro" id="IPR006158">
    <property type="entry name" value="Cobalamin-bd"/>
</dbReference>